<evidence type="ECO:0000313" key="2">
    <source>
        <dbReference type="Proteomes" id="UP001177021"/>
    </source>
</evidence>
<protein>
    <submittedName>
        <fullName evidence="1">Uncharacterized protein</fullName>
    </submittedName>
</protein>
<evidence type="ECO:0000313" key="1">
    <source>
        <dbReference type="EMBL" id="CAJ2629544.1"/>
    </source>
</evidence>
<dbReference type="EMBL" id="CASHSV030000001">
    <property type="protein sequence ID" value="CAJ2629544.1"/>
    <property type="molecule type" value="Genomic_DNA"/>
</dbReference>
<organism evidence="1 2">
    <name type="scientific">Trifolium pratense</name>
    <name type="common">Red clover</name>
    <dbReference type="NCBI Taxonomy" id="57577"/>
    <lineage>
        <taxon>Eukaryota</taxon>
        <taxon>Viridiplantae</taxon>
        <taxon>Streptophyta</taxon>
        <taxon>Embryophyta</taxon>
        <taxon>Tracheophyta</taxon>
        <taxon>Spermatophyta</taxon>
        <taxon>Magnoliopsida</taxon>
        <taxon>eudicotyledons</taxon>
        <taxon>Gunneridae</taxon>
        <taxon>Pentapetalae</taxon>
        <taxon>rosids</taxon>
        <taxon>fabids</taxon>
        <taxon>Fabales</taxon>
        <taxon>Fabaceae</taxon>
        <taxon>Papilionoideae</taxon>
        <taxon>50 kb inversion clade</taxon>
        <taxon>NPAAA clade</taxon>
        <taxon>Hologalegina</taxon>
        <taxon>IRL clade</taxon>
        <taxon>Trifolieae</taxon>
        <taxon>Trifolium</taxon>
    </lineage>
</organism>
<proteinExistence type="predicted"/>
<name>A0ACB0IC08_TRIPR</name>
<dbReference type="Proteomes" id="UP001177021">
    <property type="component" value="Unassembled WGS sequence"/>
</dbReference>
<gene>
    <name evidence="1" type="ORF">MILVUS5_LOCUS1501</name>
</gene>
<keyword evidence="2" id="KW-1185">Reference proteome</keyword>
<reference evidence="1" key="1">
    <citation type="submission" date="2023-10" db="EMBL/GenBank/DDBJ databases">
        <authorList>
            <person name="Rodriguez Cubillos JULIANA M."/>
            <person name="De Vega J."/>
        </authorList>
    </citation>
    <scope>NUCLEOTIDE SEQUENCE</scope>
</reference>
<accession>A0ACB0IC08</accession>
<comment type="caution">
    <text evidence="1">The sequence shown here is derived from an EMBL/GenBank/DDBJ whole genome shotgun (WGS) entry which is preliminary data.</text>
</comment>
<sequence length="1356" mass="154003">MASTSGTVKVGKYEIEKFNGKNDFSYWRMQMKNLLISQKLHKALAEQKPESMKDEDWEELDLEARAAIILCLERDVAFLVNEEATAAGVWSKLEKNFMTKTLTNRIYLKSKLYTCKMEEGTSIRDYVNKFDRIISDLKDIGVKIDDEDQALMLLLSLTKKYENLVQTLMLVGDTLTMDETRTSLLADDLRKIATSGMSGNGGENNEQAQGLFASRGRNNERGKGKGGKSRSKSRAPVERTCFKCGELGHFKANCPNKRVLFKYTNNENNSRGKQQDLQEASYVSNGEDDCFSISEQDHDISGRWMLDSGASHHMCPNRKWFTTYESIDGGIVLMGNNHACKIMGYGTIRIKMHDGAVRTLMNVRHVPNLRKNLISLGVLEENGCKIILENGGLKVVRGSLVVMKGVRHRNLYTLMGETVTGDLAVGINRSKDQTECTRMWHMRLGHMSEKGLSLLGEKGLLKNMEKPCMEFCEHCVYGKAHRLRFSSSKHKSRGILDYVHTDVWGPAPVTSKGGSRYFVTYVDDHSRYAWIYFLKHKNEVFDNFKCWKAMVENRTGRKLKTLRSDNGTEYTDGAFKRFCDQEGIVRHWTVRGTPQQNGVAERLNRTLLEKARCMRSNSGLGREWWAESVATASYVVNISPHSSLGGDTPYKVWSGEHANYDKLKIFGCTAYYHVKDNKLDNRAKKAIFLGYAKGVNGYRLWSVEDSKFVISRDVTFDEKSIVALSKAIKPNDGDVTISNKQVIEIESEDQPDSSQGQVENPIASEDEEEDERDHEEVQQENTHVLQQQQQESLDATRPKRNYKLVQKFGSDKPLRHYGQVNLVEYALSVEDDEPITFKQAIKDKDRESWLVAMEEEMQSLHKNKTWEVVPLPVGKSAIGCKWVYKRKEDHTKSCGTRYKARLVAKGFAQKEGVDYNEIFSPVVKHTSIRVLLSLVAHGDLELEQLDVKTAFLHGDLDEEIYMYQPEGYKVEGKENQVCRLRKSLYGLKQSPRQWYKRFDSFMIKQGFSRSSYDSCVYIQKLHGGDYIYLLLYVDDMLIASKSKVEIDKLKTKLGKEFETKNLGAAKKILGMEIRRERTNRKLFLSQKGYLARVVERFGMKGAKSVVTPLAPHFRLSGNQSPTTAKDKAYMEHVPYASAVGSLMYAMVCTRPDISQAVSVVSRFMANPGKTHWEAVKWILRYLKGTIDTCLCFGGDACHISGFVDSDYAGDLDRRRSTTGYVFQIHGAPVSWRSMLQSTVALSTTEAEYMAVAEGVKEALWLRGLLDDLGMKQECVKLSCDSQSALHLAKNQVHHARTKHIDVRYHFVRDVVEEGNISLTKVHTDENPADMLTKVVSGSKFQHCLNLLNIIPYSSKI</sequence>